<evidence type="ECO:0000313" key="3">
    <source>
        <dbReference type="Proteomes" id="UP000829196"/>
    </source>
</evidence>
<evidence type="ECO:0008006" key="4">
    <source>
        <dbReference type="Google" id="ProtNLM"/>
    </source>
</evidence>
<organism evidence="2 3">
    <name type="scientific">Dendrobium nobile</name>
    <name type="common">Orchid</name>
    <dbReference type="NCBI Taxonomy" id="94219"/>
    <lineage>
        <taxon>Eukaryota</taxon>
        <taxon>Viridiplantae</taxon>
        <taxon>Streptophyta</taxon>
        <taxon>Embryophyta</taxon>
        <taxon>Tracheophyta</taxon>
        <taxon>Spermatophyta</taxon>
        <taxon>Magnoliopsida</taxon>
        <taxon>Liliopsida</taxon>
        <taxon>Asparagales</taxon>
        <taxon>Orchidaceae</taxon>
        <taxon>Epidendroideae</taxon>
        <taxon>Malaxideae</taxon>
        <taxon>Dendrobiinae</taxon>
        <taxon>Dendrobium</taxon>
    </lineage>
</organism>
<gene>
    <name evidence="2" type="ORF">KFK09_027100</name>
</gene>
<keyword evidence="1" id="KW-0472">Membrane</keyword>
<dbReference type="AlphaFoldDB" id="A0A8T3A9V2"/>
<feature type="transmembrane region" description="Helical" evidence="1">
    <location>
        <begin position="78"/>
        <end position="98"/>
    </location>
</feature>
<sequence>MADPEVDSGLVLDDEGHIHPTRSTFFDVGFGYDETVEDYLNRILPTLIDIIDERFEDYEWTIESKTSVCHPPPATFPWFKTIGVATFLVASFGVLKFLSRKA</sequence>
<dbReference type="Proteomes" id="UP000829196">
    <property type="component" value="Unassembled WGS sequence"/>
</dbReference>
<reference evidence="2" key="1">
    <citation type="journal article" date="2022" name="Front. Genet.">
        <title>Chromosome-Scale Assembly of the Dendrobium nobile Genome Provides Insights Into the Molecular Mechanism of the Biosynthesis of the Medicinal Active Ingredient of Dendrobium.</title>
        <authorList>
            <person name="Xu Q."/>
            <person name="Niu S.-C."/>
            <person name="Li K.-L."/>
            <person name="Zheng P.-J."/>
            <person name="Zhang X.-J."/>
            <person name="Jia Y."/>
            <person name="Liu Y."/>
            <person name="Niu Y.-X."/>
            <person name="Yu L.-H."/>
            <person name="Chen D.-F."/>
            <person name="Zhang G.-Q."/>
        </authorList>
    </citation>
    <scope>NUCLEOTIDE SEQUENCE</scope>
    <source>
        <tissue evidence="2">Leaf</tissue>
    </source>
</reference>
<dbReference type="EMBL" id="JAGYWB010000018">
    <property type="protein sequence ID" value="KAI0492824.1"/>
    <property type="molecule type" value="Genomic_DNA"/>
</dbReference>
<accession>A0A8T3A9V2</accession>
<protein>
    <recommendedName>
        <fullName evidence="4">Transmembrane protein</fullName>
    </recommendedName>
</protein>
<evidence type="ECO:0000256" key="1">
    <source>
        <dbReference type="SAM" id="Phobius"/>
    </source>
</evidence>
<keyword evidence="3" id="KW-1185">Reference proteome</keyword>
<name>A0A8T3A9V2_DENNO</name>
<comment type="caution">
    <text evidence="2">The sequence shown here is derived from an EMBL/GenBank/DDBJ whole genome shotgun (WGS) entry which is preliminary data.</text>
</comment>
<keyword evidence="1" id="KW-1133">Transmembrane helix</keyword>
<keyword evidence="1" id="KW-0812">Transmembrane</keyword>
<proteinExistence type="predicted"/>
<evidence type="ECO:0000313" key="2">
    <source>
        <dbReference type="EMBL" id="KAI0492824.1"/>
    </source>
</evidence>